<name>A0A1X7VAF0_AMPQE</name>
<dbReference type="EnsemblMetazoa" id="Aqu2.1.36492_001">
    <property type="protein sequence ID" value="Aqu2.1.36492_001"/>
    <property type="gene ID" value="Aqu2.1.36492"/>
</dbReference>
<accession>A0A1X7VAF0</accession>
<dbReference type="AlphaFoldDB" id="A0A1X7VAF0"/>
<dbReference type="OrthoDB" id="9836384at2759"/>
<proteinExistence type="predicted"/>
<organism evidence="1">
    <name type="scientific">Amphimedon queenslandica</name>
    <name type="common">Sponge</name>
    <dbReference type="NCBI Taxonomy" id="400682"/>
    <lineage>
        <taxon>Eukaryota</taxon>
        <taxon>Metazoa</taxon>
        <taxon>Porifera</taxon>
        <taxon>Demospongiae</taxon>
        <taxon>Heteroscleromorpha</taxon>
        <taxon>Haplosclerida</taxon>
        <taxon>Niphatidae</taxon>
        <taxon>Amphimedon</taxon>
    </lineage>
</organism>
<sequence>MAGIMGEYDEATPLKSRYCTRRLTEEEYEEETSDYTQESLKQLLQFMDNNPEQYERIVKKRKKEEAENTGILSYIKVKMLSYIGGDDWGYSSPSKDEMRKEMGKMKQDMLTVFNYSQE</sequence>
<protein>
    <submittedName>
        <fullName evidence="1">Uncharacterized protein</fullName>
    </submittedName>
</protein>
<dbReference type="STRING" id="400682.A0A1X7VAF0"/>
<reference evidence="1" key="1">
    <citation type="submission" date="2017-05" db="UniProtKB">
        <authorList>
            <consortium name="EnsemblMetazoa"/>
        </authorList>
    </citation>
    <scope>IDENTIFICATION</scope>
</reference>
<dbReference type="eggNOG" id="ENOG502S6SY">
    <property type="taxonomic scope" value="Eukaryota"/>
</dbReference>
<dbReference type="InParanoid" id="A0A1X7VAF0"/>
<dbReference type="PANTHER" id="PTHR36867">
    <property type="entry name" value="MCG131172, ISOFORM CRA_A"/>
    <property type="match status" value="1"/>
</dbReference>
<dbReference type="PANTHER" id="PTHR36867:SF1">
    <property type="entry name" value="RIKEN CDNA 2610318N02 GENE"/>
    <property type="match status" value="1"/>
</dbReference>
<evidence type="ECO:0000313" key="1">
    <source>
        <dbReference type="EnsemblMetazoa" id="Aqu2.1.36492_001"/>
    </source>
</evidence>